<dbReference type="GO" id="GO:0007234">
    <property type="term" value="P:osmosensory signaling via phosphorelay pathway"/>
    <property type="evidence" value="ECO:0007669"/>
    <property type="project" value="TreeGrafter"/>
</dbReference>
<dbReference type="GO" id="GO:0030295">
    <property type="term" value="F:protein kinase activator activity"/>
    <property type="evidence" value="ECO:0007669"/>
    <property type="project" value="TreeGrafter"/>
</dbReference>
<accession>A0AAF1K8X1</accession>
<dbReference type="InterPro" id="IPR036890">
    <property type="entry name" value="HATPase_C_sf"/>
</dbReference>
<dbReference type="InterPro" id="IPR036097">
    <property type="entry name" value="HisK_dim/P_sf"/>
</dbReference>
<dbReference type="Pfam" id="PF02518">
    <property type="entry name" value="HATPase_c"/>
    <property type="match status" value="1"/>
</dbReference>
<reference evidence="10 11" key="1">
    <citation type="journal article" date="2018" name="Sci. Rep.">
        <title>Rhizobium tumorigenes sp. nov., a novel plant tumorigenic bacterium isolated from cane gall tumors on thornless blackberry.</title>
        <authorList>
            <person name="Kuzmanovi N."/>
            <person name="Smalla K."/>
            <person name="Gronow S."/>
            <person name="PuBawska J."/>
        </authorList>
    </citation>
    <scope>NUCLEOTIDE SEQUENCE [LARGE SCALE GENOMIC DNA]</scope>
    <source>
        <strain evidence="10 11">1078</strain>
    </source>
</reference>
<dbReference type="InterPro" id="IPR005467">
    <property type="entry name" value="His_kinase_dom"/>
</dbReference>
<reference evidence="11" key="2">
    <citation type="journal article" date="2023" name="MicrobiologyOpen">
        <title>Genomics of the tumorigenes clade of the family Rhizobiaceae and description of Rhizobium rhododendri sp. nov.</title>
        <authorList>
            <person name="Kuzmanovic N."/>
            <person name="diCenzo G.C."/>
            <person name="Bunk B."/>
            <person name="Sproeer C."/>
            <person name="Fruehling A."/>
            <person name="Neumann-Schaal M."/>
            <person name="Overmann J."/>
            <person name="Smalla K."/>
        </authorList>
    </citation>
    <scope>NUCLEOTIDE SEQUENCE [LARGE SCALE GENOMIC DNA]</scope>
    <source>
        <strain evidence="11">1078</strain>
    </source>
</reference>
<dbReference type="GO" id="GO:0005524">
    <property type="term" value="F:ATP binding"/>
    <property type="evidence" value="ECO:0007669"/>
    <property type="project" value="UniProtKB-KW"/>
</dbReference>
<dbReference type="CDD" id="cd00082">
    <property type="entry name" value="HisKA"/>
    <property type="match status" value="1"/>
</dbReference>
<dbReference type="SMART" id="SM00387">
    <property type="entry name" value="HATPase_c"/>
    <property type="match status" value="1"/>
</dbReference>
<evidence type="ECO:0000256" key="4">
    <source>
        <dbReference type="ARBA" id="ARBA00022679"/>
    </source>
</evidence>
<keyword evidence="11" id="KW-1185">Reference proteome</keyword>
<dbReference type="Pfam" id="PF00512">
    <property type="entry name" value="HisKA"/>
    <property type="match status" value="1"/>
</dbReference>
<organism evidence="10 11">
    <name type="scientific">Rhizobium tumorigenes</name>
    <dbReference type="NCBI Taxonomy" id="2041385"/>
    <lineage>
        <taxon>Bacteria</taxon>
        <taxon>Pseudomonadati</taxon>
        <taxon>Pseudomonadota</taxon>
        <taxon>Alphaproteobacteria</taxon>
        <taxon>Hyphomicrobiales</taxon>
        <taxon>Rhizobiaceae</taxon>
        <taxon>Rhizobium/Agrobacterium group</taxon>
        <taxon>Rhizobium</taxon>
    </lineage>
</organism>
<protein>
    <recommendedName>
        <fullName evidence="2">histidine kinase</fullName>
        <ecNumber evidence="2">2.7.13.3</ecNumber>
    </recommendedName>
</protein>
<dbReference type="InterPro" id="IPR004358">
    <property type="entry name" value="Sig_transdc_His_kin-like_C"/>
</dbReference>
<dbReference type="PROSITE" id="PS50109">
    <property type="entry name" value="HIS_KIN"/>
    <property type="match status" value="1"/>
</dbReference>
<keyword evidence="3" id="KW-0597">Phosphoprotein</keyword>
<dbReference type="SMART" id="SM00388">
    <property type="entry name" value="HisKA"/>
    <property type="match status" value="1"/>
</dbReference>
<keyword evidence="7" id="KW-0067">ATP-binding</keyword>
<evidence type="ECO:0000256" key="3">
    <source>
        <dbReference type="ARBA" id="ARBA00022553"/>
    </source>
</evidence>
<name>A0AAF1K8X1_9HYPH</name>
<dbReference type="KEGG" id="rtu:PR017_12560"/>
<keyword evidence="4" id="KW-0808">Transferase</keyword>
<dbReference type="GO" id="GO:0000156">
    <property type="term" value="F:phosphorelay response regulator activity"/>
    <property type="evidence" value="ECO:0007669"/>
    <property type="project" value="TreeGrafter"/>
</dbReference>
<gene>
    <name evidence="10" type="ORF">PR017_12560</name>
</gene>
<evidence type="ECO:0000256" key="8">
    <source>
        <dbReference type="ARBA" id="ARBA00023012"/>
    </source>
</evidence>
<dbReference type="InterPro" id="IPR029016">
    <property type="entry name" value="GAF-like_dom_sf"/>
</dbReference>
<evidence type="ECO:0000256" key="6">
    <source>
        <dbReference type="ARBA" id="ARBA00022777"/>
    </source>
</evidence>
<dbReference type="Gene3D" id="1.10.287.130">
    <property type="match status" value="1"/>
</dbReference>
<evidence type="ECO:0000313" key="11">
    <source>
        <dbReference type="Proteomes" id="UP000249499"/>
    </source>
</evidence>
<dbReference type="InterPro" id="IPR003594">
    <property type="entry name" value="HATPase_dom"/>
</dbReference>
<dbReference type="PANTHER" id="PTHR42878:SF7">
    <property type="entry name" value="SENSOR HISTIDINE KINASE GLRK"/>
    <property type="match status" value="1"/>
</dbReference>
<dbReference type="EC" id="2.7.13.3" evidence="2"/>
<evidence type="ECO:0000256" key="1">
    <source>
        <dbReference type="ARBA" id="ARBA00000085"/>
    </source>
</evidence>
<feature type="domain" description="Histidine kinase" evidence="9">
    <location>
        <begin position="181"/>
        <end position="392"/>
    </location>
</feature>
<dbReference type="SUPFAM" id="SSF55781">
    <property type="entry name" value="GAF domain-like"/>
    <property type="match status" value="1"/>
</dbReference>
<dbReference type="InterPro" id="IPR003661">
    <property type="entry name" value="HisK_dim/P_dom"/>
</dbReference>
<proteinExistence type="predicted"/>
<dbReference type="RefSeq" id="WP_111218872.1">
    <property type="nucleotide sequence ID" value="NZ_CP117255.1"/>
</dbReference>
<dbReference type="PANTHER" id="PTHR42878">
    <property type="entry name" value="TWO-COMPONENT HISTIDINE KINASE"/>
    <property type="match status" value="1"/>
</dbReference>
<dbReference type="SMART" id="SM00065">
    <property type="entry name" value="GAF"/>
    <property type="match status" value="1"/>
</dbReference>
<dbReference type="Proteomes" id="UP000249499">
    <property type="component" value="Chromosome"/>
</dbReference>
<dbReference type="PRINTS" id="PR00344">
    <property type="entry name" value="BCTRLSENSOR"/>
</dbReference>
<dbReference type="SUPFAM" id="SSF55874">
    <property type="entry name" value="ATPase domain of HSP90 chaperone/DNA topoisomerase II/histidine kinase"/>
    <property type="match status" value="1"/>
</dbReference>
<dbReference type="Pfam" id="PF01590">
    <property type="entry name" value="GAF"/>
    <property type="match status" value="1"/>
</dbReference>
<evidence type="ECO:0000256" key="7">
    <source>
        <dbReference type="ARBA" id="ARBA00022840"/>
    </source>
</evidence>
<keyword evidence="8" id="KW-0902">Two-component regulatory system</keyword>
<dbReference type="EMBL" id="CP117255">
    <property type="protein sequence ID" value="WFR94652.1"/>
    <property type="molecule type" value="Genomic_DNA"/>
</dbReference>
<evidence type="ECO:0000259" key="9">
    <source>
        <dbReference type="PROSITE" id="PS50109"/>
    </source>
</evidence>
<dbReference type="AlphaFoldDB" id="A0AAF1K8X1"/>
<evidence type="ECO:0000313" key="10">
    <source>
        <dbReference type="EMBL" id="WFR94652.1"/>
    </source>
</evidence>
<keyword evidence="5" id="KW-0547">Nucleotide-binding</keyword>
<dbReference type="InterPro" id="IPR050351">
    <property type="entry name" value="BphY/WalK/GraS-like"/>
</dbReference>
<dbReference type="InterPro" id="IPR003018">
    <property type="entry name" value="GAF"/>
</dbReference>
<comment type="catalytic activity">
    <reaction evidence="1">
        <text>ATP + protein L-histidine = ADP + protein N-phospho-L-histidine.</text>
        <dbReference type="EC" id="2.7.13.3"/>
    </reaction>
</comment>
<evidence type="ECO:0000256" key="5">
    <source>
        <dbReference type="ARBA" id="ARBA00022741"/>
    </source>
</evidence>
<dbReference type="Gene3D" id="3.30.565.10">
    <property type="entry name" value="Histidine kinase-like ATPase, C-terminal domain"/>
    <property type="match status" value="1"/>
</dbReference>
<dbReference type="GO" id="GO:0000155">
    <property type="term" value="F:phosphorelay sensor kinase activity"/>
    <property type="evidence" value="ECO:0007669"/>
    <property type="project" value="InterPro"/>
</dbReference>
<dbReference type="SUPFAM" id="SSF47384">
    <property type="entry name" value="Homodimeric domain of signal transducing histidine kinase"/>
    <property type="match status" value="1"/>
</dbReference>
<dbReference type="Gene3D" id="3.30.450.40">
    <property type="match status" value="1"/>
</dbReference>
<evidence type="ECO:0000256" key="2">
    <source>
        <dbReference type="ARBA" id="ARBA00012438"/>
    </source>
</evidence>
<sequence>MSDELSTSSVRAISRIDAVPTILEVVCKTTGMGFAAVARVTENRWIACGVRDDIAFGLEPGGELKVETTICHDIRQNRQPVVIDDVATDPVFSTHQTPQMYGLQSYISMPIILPDGTFFGTLCAIDRVPRTLSTQSTISMFRLFADLIALHLDANQRILDSEDRLRTEQENTALREEFIAVLGHDLRNPLASIDAGAKILQRSPLDDKSRSILTLMQASVSRMSGLIDDVLDFARGRLGSGLLVERLQVVPVRPMIEQVISELASTHPDRIIRADISDVSVRCDPARIGQLLSNLLANALTHGSEDGEISVSALVKNGLFELTVANPGDIIPEEIVEHLFKPFVRASANSSHQGLGLGLYIASEIARAHRGGLTVASSAEETRFTLTFDACPP</sequence>
<keyword evidence="6 10" id="KW-0418">Kinase</keyword>